<reference evidence="1" key="2">
    <citation type="submission" date="2021-05" db="EMBL/GenBank/DDBJ databases">
        <title>Protein family content uncovers lineage relationships and bacterial pathway maintenance mechanisms in DPANN archaea.</title>
        <authorList>
            <person name="Castelle C.J."/>
            <person name="Meheust R."/>
            <person name="Jaffe A.L."/>
            <person name="Seitz K."/>
            <person name="Gong X."/>
            <person name="Baker B.J."/>
            <person name="Banfield J.F."/>
        </authorList>
    </citation>
    <scope>NUCLEOTIDE SEQUENCE</scope>
    <source>
        <strain evidence="1">RIFCSPLOWO2_01_FULL_AR10_48_17</strain>
    </source>
</reference>
<protein>
    <submittedName>
        <fullName evidence="1">Uncharacterized protein</fullName>
    </submittedName>
</protein>
<reference evidence="1" key="1">
    <citation type="submission" date="2021-03" db="EMBL/GenBank/DDBJ databases">
        <authorList>
            <person name="Jaffe A."/>
        </authorList>
    </citation>
    <scope>NUCLEOTIDE SEQUENCE</scope>
    <source>
        <strain evidence="1">RIFCSPLOWO2_01_FULL_AR10_48_17</strain>
    </source>
</reference>
<dbReference type="EMBL" id="JAGVWC010000009">
    <property type="protein sequence ID" value="MBS3061449.1"/>
    <property type="molecule type" value="Genomic_DNA"/>
</dbReference>
<evidence type="ECO:0000313" key="2">
    <source>
        <dbReference type="Proteomes" id="UP000675968"/>
    </source>
</evidence>
<dbReference type="AlphaFoldDB" id="A0A8T4L7E9"/>
<proteinExistence type="predicted"/>
<sequence length="439" mass="47241">MNGAVVSVGAKTLLGASSELYYGNYRSPLPINSAARQISNDIIDQVVTEKLAPIGTPIKDSSGAVIGAVKASDHAEFRNILKDKLEPAIKDALEEKGVKNRVPIPGADKVRIALNDEKLINEATSTAITKASADLEKPLSDWTVSHSSVFQDPVKLAKQRELVSSVVDLFGQDLPQTGNVVDRTTLEQVWNQRMLDDLKSYGLKETDLVGTKSVQRLVEEKVRAGVITEGMPVGKKVAIQPVYKLLDPKKTYASVIGEIYSNAELAKKLDTGFKDRAGKFAKGLLEGKTGEIGGFTRFRKFLGSMARGLACGFISNAAGLWMYKQGLAENLNLPDDKISVKGPAKVSPTGGLVVDGTGNINTDAELLRGHTYKIVSKKTDDKTRSIEITKVANISELSKVPKDAWLNTDCTGKFGQKDLSEVLNAKALVGVNLSSTRAS</sequence>
<comment type="caution">
    <text evidence="1">The sequence shown here is derived from an EMBL/GenBank/DDBJ whole genome shotgun (WGS) entry which is preliminary data.</text>
</comment>
<evidence type="ECO:0000313" key="1">
    <source>
        <dbReference type="EMBL" id="MBS3061449.1"/>
    </source>
</evidence>
<accession>A0A8T4L7E9</accession>
<dbReference type="Proteomes" id="UP000675968">
    <property type="component" value="Unassembled WGS sequence"/>
</dbReference>
<organism evidence="1 2">
    <name type="scientific">Candidatus Iainarchaeum sp</name>
    <dbReference type="NCBI Taxonomy" id="3101447"/>
    <lineage>
        <taxon>Archaea</taxon>
        <taxon>Candidatus Iainarchaeota</taxon>
        <taxon>Candidatus Iainarchaeia</taxon>
        <taxon>Candidatus Iainarchaeales</taxon>
        <taxon>Candidatus Iainarchaeaceae</taxon>
        <taxon>Candidatus Iainarchaeum</taxon>
    </lineage>
</organism>
<name>A0A8T4L7E9_9ARCH</name>
<gene>
    <name evidence="1" type="ORF">J4215_02595</name>
</gene>